<accession>A0A514DD00</accession>
<dbReference type="EMBL" id="MN036278">
    <property type="protein sequence ID" value="QDH91499.1"/>
    <property type="molecule type" value="Genomic_DNA"/>
</dbReference>
<evidence type="ECO:0000313" key="1">
    <source>
        <dbReference type="EMBL" id="QDH91499.1"/>
    </source>
</evidence>
<proteinExistence type="predicted"/>
<protein>
    <submittedName>
        <fullName evidence="1">Uncharacterized protein</fullName>
    </submittedName>
</protein>
<reference evidence="1" key="1">
    <citation type="submission" date="2019-05" db="EMBL/GenBank/DDBJ databases">
        <title>Metatranscriptomic reconstruction reveals RNA viruses with the potential to shape carbon cycling in soil.</title>
        <authorList>
            <person name="Starr E.P."/>
            <person name="Nuccio E."/>
            <person name="Pett-Ridge J."/>
            <person name="Banfield J.F."/>
            <person name="Firestone M.K."/>
        </authorList>
    </citation>
    <scope>NUCLEOTIDE SEQUENCE</scope>
    <source>
        <strain evidence="1">H4_Bulk_46_scaffold_18</strain>
    </source>
</reference>
<organism evidence="1">
    <name type="scientific">Riboviria sp</name>
    <dbReference type="NCBI Taxonomy" id="2585031"/>
    <lineage>
        <taxon>Viruses</taxon>
        <taxon>Riboviria</taxon>
    </lineage>
</organism>
<gene>
    <name evidence="1" type="ORF">H4Bulk4618_000006</name>
</gene>
<sequence>MTLLPRRLITTLDVTVVKLTSTFLPPPLPLFVLRQPKSQPSLHNSNLFLSQLPLNRNLPLPELTSTLFSNSSVTFFLPLLLHPSQLPLHRSLTLNPHLPVSLLLSKSFPCSFSPLLLLNLKLYIRWILLLSPLPTQPSEFMSLPYTLMNLLSI</sequence>
<name>A0A514DD00_9VIRU</name>